<dbReference type="Gene3D" id="1.10.8.10">
    <property type="entry name" value="DNA helicase RuvA subunit, C-terminal domain"/>
    <property type="match status" value="1"/>
</dbReference>
<evidence type="ECO:0000259" key="6">
    <source>
        <dbReference type="Pfam" id="PF05175"/>
    </source>
</evidence>
<sequence>VVAAGLPAQEAHWIVEEASGSGPGGSLDDPVTARGMTYHDAMVGRRLAGEPLQYVLGRWAFRGLDLMVDPRVLIPRPETEVVAGLALAEVDRVAAGRTDSPVQVADLGTGSGAIGLSIAVERIGTRVWCTDVSTGALAVARANCAGLGRPARRVTLAEGSWFEALPTELKFSLDVVVANPPYVDRAGDLPVEVVAWEPAEALFAERGGRADLEALVDGAPTWLAPGGALVLEMSPDQVGDLADRARGVGFDEAEIHLDLAGRDRAMVARLAP</sequence>
<evidence type="ECO:0000256" key="5">
    <source>
        <dbReference type="ARBA" id="ARBA00048391"/>
    </source>
</evidence>
<name>A0A381QZU8_9ZZZZ</name>
<accession>A0A381QZU8</accession>
<feature type="domain" description="Methyltransferase small" evidence="6">
    <location>
        <begin position="103"/>
        <end position="185"/>
    </location>
</feature>
<reference evidence="7" key="1">
    <citation type="submission" date="2018-05" db="EMBL/GenBank/DDBJ databases">
        <authorList>
            <person name="Lanie J.A."/>
            <person name="Ng W.-L."/>
            <person name="Kazmierczak K.M."/>
            <person name="Andrzejewski T.M."/>
            <person name="Davidsen T.M."/>
            <person name="Wayne K.J."/>
            <person name="Tettelin H."/>
            <person name="Glass J.I."/>
            <person name="Rusch D."/>
            <person name="Podicherti R."/>
            <person name="Tsui H.-C.T."/>
            <person name="Winkler M.E."/>
        </authorList>
    </citation>
    <scope>NUCLEOTIDE SEQUENCE</scope>
</reference>
<dbReference type="NCBIfam" id="TIGR03534">
    <property type="entry name" value="RF_mod_PrmC"/>
    <property type="match status" value="1"/>
</dbReference>
<dbReference type="EC" id="2.1.1.297" evidence="1"/>
<dbReference type="InterPro" id="IPR050320">
    <property type="entry name" value="N5-glutamine_MTase"/>
</dbReference>
<proteinExistence type="predicted"/>
<dbReference type="GO" id="GO:0003676">
    <property type="term" value="F:nucleic acid binding"/>
    <property type="evidence" value="ECO:0007669"/>
    <property type="project" value="InterPro"/>
</dbReference>
<comment type="catalytic activity">
    <reaction evidence="5">
        <text>L-glutaminyl-[peptide chain release factor] + S-adenosyl-L-methionine = N(5)-methyl-L-glutaminyl-[peptide chain release factor] + S-adenosyl-L-homocysteine + H(+)</text>
        <dbReference type="Rhea" id="RHEA:42896"/>
        <dbReference type="Rhea" id="RHEA-COMP:10271"/>
        <dbReference type="Rhea" id="RHEA-COMP:10272"/>
        <dbReference type="ChEBI" id="CHEBI:15378"/>
        <dbReference type="ChEBI" id="CHEBI:30011"/>
        <dbReference type="ChEBI" id="CHEBI:57856"/>
        <dbReference type="ChEBI" id="CHEBI:59789"/>
        <dbReference type="ChEBI" id="CHEBI:61891"/>
        <dbReference type="EC" id="2.1.1.297"/>
    </reaction>
</comment>
<organism evidence="7">
    <name type="scientific">marine metagenome</name>
    <dbReference type="NCBI Taxonomy" id="408172"/>
    <lineage>
        <taxon>unclassified sequences</taxon>
        <taxon>metagenomes</taxon>
        <taxon>ecological metagenomes</taxon>
    </lineage>
</organism>
<evidence type="ECO:0000256" key="2">
    <source>
        <dbReference type="ARBA" id="ARBA00022603"/>
    </source>
</evidence>
<dbReference type="AlphaFoldDB" id="A0A381QZU8"/>
<keyword evidence="3" id="KW-0808">Transferase</keyword>
<dbReference type="Gene3D" id="3.40.50.150">
    <property type="entry name" value="Vaccinia Virus protein VP39"/>
    <property type="match status" value="1"/>
</dbReference>
<dbReference type="InterPro" id="IPR007848">
    <property type="entry name" value="Small_mtfrase_dom"/>
</dbReference>
<feature type="non-terminal residue" evidence="7">
    <location>
        <position position="1"/>
    </location>
</feature>
<keyword evidence="2" id="KW-0489">Methyltransferase</keyword>
<dbReference type="PROSITE" id="PS00092">
    <property type="entry name" value="N6_MTASE"/>
    <property type="match status" value="1"/>
</dbReference>
<evidence type="ECO:0000256" key="1">
    <source>
        <dbReference type="ARBA" id="ARBA00012771"/>
    </source>
</evidence>
<dbReference type="PANTHER" id="PTHR18895:SF74">
    <property type="entry name" value="MTRF1L RELEASE FACTOR GLUTAMINE METHYLTRANSFERASE"/>
    <property type="match status" value="1"/>
</dbReference>
<keyword evidence="4" id="KW-0949">S-adenosyl-L-methionine</keyword>
<dbReference type="InterPro" id="IPR019874">
    <property type="entry name" value="RF_methyltr_PrmC"/>
</dbReference>
<dbReference type="SUPFAM" id="SSF53335">
    <property type="entry name" value="S-adenosyl-L-methionine-dependent methyltransferases"/>
    <property type="match status" value="1"/>
</dbReference>
<evidence type="ECO:0000313" key="7">
    <source>
        <dbReference type="EMBL" id="SUZ84975.1"/>
    </source>
</evidence>
<dbReference type="InterPro" id="IPR002052">
    <property type="entry name" value="DNA_methylase_N6_adenine_CS"/>
</dbReference>
<dbReference type="GO" id="GO:0032259">
    <property type="term" value="P:methylation"/>
    <property type="evidence" value="ECO:0007669"/>
    <property type="project" value="UniProtKB-KW"/>
</dbReference>
<dbReference type="Pfam" id="PF05175">
    <property type="entry name" value="MTS"/>
    <property type="match status" value="1"/>
</dbReference>
<evidence type="ECO:0000256" key="4">
    <source>
        <dbReference type="ARBA" id="ARBA00022691"/>
    </source>
</evidence>
<dbReference type="InterPro" id="IPR029063">
    <property type="entry name" value="SAM-dependent_MTases_sf"/>
</dbReference>
<dbReference type="PANTHER" id="PTHR18895">
    <property type="entry name" value="HEMK METHYLTRANSFERASE"/>
    <property type="match status" value="1"/>
</dbReference>
<gene>
    <name evidence="7" type="ORF">METZ01_LOCUS37829</name>
</gene>
<protein>
    <recommendedName>
        <fullName evidence="1">peptide chain release factor N(5)-glutamine methyltransferase</fullName>
        <ecNumber evidence="1">2.1.1.297</ecNumber>
    </recommendedName>
</protein>
<dbReference type="InterPro" id="IPR004556">
    <property type="entry name" value="HemK-like"/>
</dbReference>
<evidence type="ECO:0000256" key="3">
    <source>
        <dbReference type="ARBA" id="ARBA00022679"/>
    </source>
</evidence>
<dbReference type="EMBL" id="UINC01001616">
    <property type="protein sequence ID" value="SUZ84975.1"/>
    <property type="molecule type" value="Genomic_DNA"/>
</dbReference>
<dbReference type="GO" id="GO:0102559">
    <property type="term" value="F:peptide chain release factor N(5)-glutamine methyltransferase activity"/>
    <property type="evidence" value="ECO:0007669"/>
    <property type="project" value="UniProtKB-EC"/>
</dbReference>
<dbReference type="NCBIfam" id="TIGR00536">
    <property type="entry name" value="hemK_fam"/>
    <property type="match status" value="1"/>
</dbReference>
<dbReference type="CDD" id="cd02440">
    <property type="entry name" value="AdoMet_MTases"/>
    <property type="match status" value="1"/>
</dbReference>